<sequence>MPGGAPPKKSKTGLVIGLVAGGLVLVLVAVAGVVLFLRGGFGGSGGDGSAVSADGLQVQQDDGSVVLAEPGGTGAPVVEVYMDFQCPPCKEFHTESGSLLDDMGSSGEATVHYRPVSIFATQGGTMAENSLRGGAAAIVAAEYGYYLEYQDRLFDAQPAEGEEGFSAEELTSLGEQVGIDDPEFATRIDEEVAAADAEVNGGGAPSGSAVDALLTATDAAMARYTGTDALAGVPAVYINGSSVDPFTTDLQSQILDASPGEVDTEPR</sequence>
<keyword evidence="1" id="KW-0472">Membrane</keyword>
<name>A0ABT4TS95_9ACTN</name>
<evidence type="ECO:0000313" key="3">
    <source>
        <dbReference type="EMBL" id="MDA2807541.1"/>
    </source>
</evidence>
<evidence type="ECO:0000313" key="4">
    <source>
        <dbReference type="Proteomes" id="UP001165685"/>
    </source>
</evidence>
<dbReference type="InterPro" id="IPR012336">
    <property type="entry name" value="Thioredoxin-like_fold"/>
</dbReference>
<dbReference type="Gene3D" id="3.40.30.10">
    <property type="entry name" value="Glutaredoxin"/>
    <property type="match status" value="1"/>
</dbReference>
<dbReference type="EMBL" id="JAQFWP010000057">
    <property type="protein sequence ID" value="MDA2807541.1"/>
    <property type="molecule type" value="Genomic_DNA"/>
</dbReference>
<evidence type="ECO:0000259" key="2">
    <source>
        <dbReference type="Pfam" id="PF13462"/>
    </source>
</evidence>
<evidence type="ECO:0000256" key="1">
    <source>
        <dbReference type="SAM" id="Phobius"/>
    </source>
</evidence>
<proteinExistence type="predicted"/>
<reference evidence="3" key="1">
    <citation type="submission" date="2023-01" db="EMBL/GenBank/DDBJ databases">
        <title>Draft genome sequence of Nocardiopsis sp. LSu2-4 isolated from halophytes.</title>
        <authorList>
            <person name="Duangmal K."/>
            <person name="Chantavorakit T."/>
        </authorList>
    </citation>
    <scope>NUCLEOTIDE SEQUENCE</scope>
    <source>
        <strain evidence="3">LSu2-4</strain>
    </source>
</reference>
<feature type="domain" description="Thioredoxin-like fold" evidence="2">
    <location>
        <begin position="72"/>
        <end position="256"/>
    </location>
</feature>
<protein>
    <submittedName>
        <fullName evidence="3">Thioredoxin domain-containing protein</fullName>
    </submittedName>
</protein>
<feature type="transmembrane region" description="Helical" evidence="1">
    <location>
        <begin position="12"/>
        <end position="37"/>
    </location>
</feature>
<keyword evidence="1" id="KW-1133">Transmembrane helix</keyword>
<gene>
    <name evidence="3" type="ORF">O4U47_23735</name>
</gene>
<comment type="caution">
    <text evidence="3">The sequence shown here is derived from an EMBL/GenBank/DDBJ whole genome shotgun (WGS) entry which is preliminary data.</text>
</comment>
<dbReference type="InterPro" id="IPR036249">
    <property type="entry name" value="Thioredoxin-like_sf"/>
</dbReference>
<dbReference type="SUPFAM" id="SSF52833">
    <property type="entry name" value="Thioredoxin-like"/>
    <property type="match status" value="1"/>
</dbReference>
<keyword evidence="1" id="KW-0812">Transmembrane</keyword>
<organism evidence="3 4">
    <name type="scientific">Nocardiopsis suaedae</name>
    <dbReference type="NCBI Taxonomy" id="3018444"/>
    <lineage>
        <taxon>Bacteria</taxon>
        <taxon>Bacillati</taxon>
        <taxon>Actinomycetota</taxon>
        <taxon>Actinomycetes</taxon>
        <taxon>Streptosporangiales</taxon>
        <taxon>Nocardiopsidaceae</taxon>
        <taxon>Nocardiopsis</taxon>
    </lineage>
</organism>
<dbReference type="Pfam" id="PF13462">
    <property type="entry name" value="Thioredoxin_4"/>
    <property type="match status" value="1"/>
</dbReference>
<accession>A0ABT4TS95</accession>
<dbReference type="RefSeq" id="WP_270680168.1">
    <property type="nucleotide sequence ID" value="NZ_JAQFWP010000057.1"/>
</dbReference>
<dbReference type="Proteomes" id="UP001165685">
    <property type="component" value="Unassembled WGS sequence"/>
</dbReference>
<keyword evidence="4" id="KW-1185">Reference proteome</keyword>